<evidence type="ECO:0008006" key="5">
    <source>
        <dbReference type="Google" id="ProtNLM"/>
    </source>
</evidence>
<organism evidence="3 4">
    <name type="scientific">Rhizophagus clarus</name>
    <dbReference type="NCBI Taxonomy" id="94130"/>
    <lineage>
        <taxon>Eukaryota</taxon>
        <taxon>Fungi</taxon>
        <taxon>Fungi incertae sedis</taxon>
        <taxon>Mucoromycota</taxon>
        <taxon>Glomeromycotina</taxon>
        <taxon>Glomeromycetes</taxon>
        <taxon>Glomerales</taxon>
        <taxon>Glomeraceae</taxon>
        <taxon>Rhizophagus</taxon>
    </lineage>
</organism>
<keyword evidence="2" id="KW-0732">Signal</keyword>
<comment type="caution">
    <text evidence="3">The sequence shown here is derived from an EMBL/GenBank/DDBJ whole genome shotgun (WGS) entry which is preliminary data.</text>
</comment>
<sequence>MKSFSFFVFLNLLIFFVYAQNQTIPATITCEQSFALNGTTCTPCQQAIFNTTQPPTAKCNVLSILLSHLFEGISFVPDASGTSSVASEPDLTKAKDAVDKTCAETDACSESIAKSAYTEVNKACDTELNQYFSVNGTGKEVTPPYITGTNAALTVFIYYSAIPFRENLCIKVGGEYCFIKSYEQANQTQLSNVTNPFGLVQCDDCSKQKYDNIKNFLSSHPLDTPNLQKIMANSTDELQSFEQKCPNLVKSNAQKLINQFYNYPGIILIGLAFRILNVLILFGYAHDQTIPANTCEQSFASQDTTCTPCQQALFKHN</sequence>
<protein>
    <recommendedName>
        <fullName evidence="5">Transmembrane protein</fullName>
    </recommendedName>
</protein>
<proteinExistence type="predicted"/>
<feature type="signal peptide" evidence="2">
    <location>
        <begin position="1"/>
        <end position="19"/>
    </location>
</feature>
<evidence type="ECO:0000313" key="4">
    <source>
        <dbReference type="Proteomes" id="UP000615446"/>
    </source>
</evidence>
<dbReference type="Proteomes" id="UP000615446">
    <property type="component" value="Unassembled WGS sequence"/>
</dbReference>
<evidence type="ECO:0000313" key="3">
    <source>
        <dbReference type="EMBL" id="GES72928.1"/>
    </source>
</evidence>
<keyword evidence="1" id="KW-0472">Membrane</keyword>
<name>A0A8H3KRS3_9GLOM</name>
<gene>
    <name evidence="3" type="ORF">RCL2_000047100</name>
</gene>
<reference evidence="3" key="1">
    <citation type="submission" date="2019-10" db="EMBL/GenBank/DDBJ databases">
        <title>Conservation and host-specific expression of non-tandemly repeated heterogenous ribosome RNA gene in arbuscular mycorrhizal fungi.</title>
        <authorList>
            <person name="Maeda T."/>
            <person name="Kobayashi Y."/>
            <person name="Nakagawa T."/>
            <person name="Ezawa T."/>
            <person name="Yamaguchi K."/>
            <person name="Bino T."/>
            <person name="Nishimoto Y."/>
            <person name="Shigenobu S."/>
            <person name="Kawaguchi M."/>
        </authorList>
    </citation>
    <scope>NUCLEOTIDE SEQUENCE</scope>
    <source>
        <strain evidence="3">HR1</strain>
    </source>
</reference>
<feature type="chain" id="PRO_5034508495" description="Transmembrane protein" evidence="2">
    <location>
        <begin position="20"/>
        <end position="317"/>
    </location>
</feature>
<evidence type="ECO:0000256" key="2">
    <source>
        <dbReference type="SAM" id="SignalP"/>
    </source>
</evidence>
<evidence type="ECO:0000256" key="1">
    <source>
        <dbReference type="SAM" id="Phobius"/>
    </source>
</evidence>
<dbReference type="OrthoDB" id="2349026at2759"/>
<keyword evidence="1" id="KW-1133">Transmembrane helix</keyword>
<feature type="transmembrane region" description="Helical" evidence="1">
    <location>
        <begin position="260"/>
        <end position="284"/>
    </location>
</feature>
<keyword evidence="1" id="KW-0812">Transmembrane</keyword>
<dbReference type="AlphaFoldDB" id="A0A8H3KRS3"/>
<dbReference type="EMBL" id="BLAL01000004">
    <property type="protein sequence ID" value="GES72928.1"/>
    <property type="molecule type" value="Genomic_DNA"/>
</dbReference>
<accession>A0A8H3KRS3</accession>